<dbReference type="PANTHER" id="PTHR21666">
    <property type="entry name" value="PEPTIDASE-RELATED"/>
    <property type="match status" value="1"/>
</dbReference>
<protein>
    <submittedName>
        <fullName evidence="4">M23 family metallopeptidase</fullName>
    </submittedName>
</protein>
<feature type="compositionally biased region" description="Basic and acidic residues" evidence="1">
    <location>
        <begin position="1"/>
        <end position="22"/>
    </location>
</feature>
<keyword evidence="2" id="KW-0812">Transmembrane</keyword>
<reference evidence="4" key="1">
    <citation type="submission" date="2020-02" db="EMBL/GenBank/DDBJ databases">
        <authorList>
            <person name="Shen X.-R."/>
            <person name="Zhang Y.-X."/>
        </authorList>
    </citation>
    <scope>NUCLEOTIDE SEQUENCE</scope>
    <source>
        <strain evidence="4">SYP-B3998</strain>
    </source>
</reference>
<feature type="domain" description="M23ase beta-sheet core" evidence="3">
    <location>
        <begin position="201"/>
        <end position="294"/>
    </location>
</feature>
<name>A0A6G3ZR27_9BACL</name>
<dbReference type="InterPro" id="IPR011055">
    <property type="entry name" value="Dup_hybrid_motif"/>
</dbReference>
<feature type="transmembrane region" description="Helical" evidence="2">
    <location>
        <begin position="104"/>
        <end position="122"/>
    </location>
</feature>
<dbReference type="PANTHER" id="PTHR21666:SF270">
    <property type="entry name" value="MUREIN HYDROLASE ACTIVATOR ENVC"/>
    <property type="match status" value="1"/>
</dbReference>
<dbReference type="SUPFAM" id="SSF51261">
    <property type="entry name" value="Duplicated hybrid motif"/>
    <property type="match status" value="1"/>
</dbReference>
<evidence type="ECO:0000313" key="4">
    <source>
        <dbReference type="EMBL" id="NEW04500.1"/>
    </source>
</evidence>
<dbReference type="Pfam" id="PF01551">
    <property type="entry name" value="Peptidase_M23"/>
    <property type="match status" value="1"/>
</dbReference>
<dbReference type="AlphaFoldDB" id="A0A6G3ZR27"/>
<gene>
    <name evidence="4" type="ORF">GK047_00485</name>
</gene>
<sequence length="301" mass="33571">MEVKDKVKQRRLERLRNLRETTETSTGAGRTMKPYGKGEVSPAVRSTRREQGVPVYTDPEWNRLMEDPEFAWRHKLRMDPSLIGRDDIDEEQKSLFSPPTRRSIVIKLVISCALFAAMYGMFHVNHPLAVKGKQFVTASLTQSYDFSSLSAWYTERFGGSPSFIPSFHNRDGDEAVKVSTAKRTLFSPAKGSILSPYDGTSHLGVMLNTAENAPVYAMDTGQVIFAGVTTETGLTIVIRHANGLQSIYGRISEAHVEVNDWINRGEAVGKVTNSRTSNGTFYFAVTKDGHPMNPTEVITFD</sequence>
<dbReference type="InterPro" id="IPR016047">
    <property type="entry name" value="M23ase_b-sheet_dom"/>
</dbReference>
<feature type="region of interest" description="Disordered" evidence="1">
    <location>
        <begin position="1"/>
        <end position="51"/>
    </location>
</feature>
<dbReference type="CDD" id="cd12797">
    <property type="entry name" value="M23_peptidase"/>
    <property type="match status" value="1"/>
</dbReference>
<comment type="caution">
    <text evidence="4">The sequence shown here is derived from an EMBL/GenBank/DDBJ whole genome shotgun (WGS) entry which is preliminary data.</text>
</comment>
<evidence type="ECO:0000256" key="1">
    <source>
        <dbReference type="SAM" id="MobiDB-lite"/>
    </source>
</evidence>
<dbReference type="GO" id="GO:0004222">
    <property type="term" value="F:metalloendopeptidase activity"/>
    <property type="evidence" value="ECO:0007669"/>
    <property type="project" value="TreeGrafter"/>
</dbReference>
<accession>A0A6G3ZR27</accession>
<evidence type="ECO:0000259" key="3">
    <source>
        <dbReference type="Pfam" id="PF01551"/>
    </source>
</evidence>
<dbReference type="RefSeq" id="WP_163940094.1">
    <property type="nucleotide sequence ID" value="NZ_JAAIKC010000001.1"/>
</dbReference>
<dbReference type="EMBL" id="JAAIKC010000001">
    <property type="protein sequence ID" value="NEW04500.1"/>
    <property type="molecule type" value="Genomic_DNA"/>
</dbReference>
<dbReference type="Gene3D" id="2.70.70.10">
    <property type="entry name" value="Glucose Permease (Domain IIA)"/>
    <property type="match status" value="1"/>
</dbReference>
<keyword evidence="2" id="KW-0472">Membrane</keyword>
<keyword evidence="2" id="KW-1133">Transmembrane helix</keyword>
<organism evidence="4">
    <name type="scientific">Paenibacillus sp. SYP-B3998</name>
    <dbReference type="NCBI Taxonomy" id="2678564"/>
    <lineage>
        <taxon>Bacteria</taxon>
        <taxon>Bacillati</taxon>
        <taxon>Bacillota</taxon>
        <taxon>Bacilli</taxon>
        <taxon>Bacillales</taxon>
        <taxon>Paenibacillaceae</taxon>
        <taxon>Paenibacillus</taxon>
    </lineage>
</organism>
<evidence type="ECO:0000256" key="2">
    <source>
        <dbReference type="SAM" id="Phobius"/>
    </source>
</evidence>
<proteinExistence type="predicted"/>
<dbReference type="InterPro" id="IPR050570">
    <property type="entry name" value="Cell_wall_metabolism_enzyme"/>
</dbReference>